<protein>
    <submittedName>
        <fullName evidence="1">Uncharacterized protein</fullName>
    </submittedName>
</protein>
<dbReference type="SUPFAM" id="SSF55469">
    <property type="entry name" value="FMN-dependent nitroreductase-like"/>
    <property type="match status" value="1"/>
</dbReference>
<evidence type="ECO:0000313" key="1">
    <source>
        <dbReference type="EMBL" id="CAG9933475.1"/>
    </source>
</evidence>
<dbReference type="InterPro" id="IPR000415">
    <property type="entry name" value="Nitroreductase-like"/>
</dbReference>
<proteinExistence type="predicted"/>
<evidence type="ECO:0000313" key="2">
    <source>
        <dbReference type="Proteomes" id="UP000839052"/>
    </source>
</evidence>
<organism evidence="1 2">
    <name type="scientific">Candidatus Nitrotoga arctica</name>
    <dbReference type="NCBI Taxonomy" id="453162"/>
    <lineage>
        <taxon>Bacteria</taxon>
        <taxon>Pseudomonadati</taxon>
        <taxon>Pseudomonadota</taxon>
        <taxon>Betaproteobacteria</taxon>
        <taxon>Nitrosomonadales</taxon>
        <taxon>Gallionellaceae</taxon>
        <taxon>Candidatus Nitrotoga</taxon>
    </lineage>
</organism>
<gene>
    <name evidence="1" type="ORF">NTG6680_2226</name>
</gene>
<dbReference type="Gene3D" id="3.40.109.10">
    <property type="entry name" value="NADH Oxidase"/>
    <property type="match status" value="1"/>
</dbReference>
<sequence>MKLDQEQLNFVLESAILAPSADNHHRIRFQFVDNTIRVYYTQAELPPQGGYKQVLALLSLGAVSENLTIAASRFGIGTETVLSPDPTQPDLIMQIRLKADQAEVDPLWPCIPLRHTNRRVHFRGPRMTDAERSELDAARTYPACQLVWLDEPIRRRQALRLMRQAETERFHNRILHEELFSAIRFDVGWHRACSEGLPPGALGVEPPLRAFFALLRHWPIMRLANLLGAHHMLGWRACDLPCRLAPHLGLLTVKNTDNQSVFDAGRSFQRLWLAATSQGRVLQPMPASALYALDGARAEGIPAKLQYDLAEGWKSSLGGAIPLMLFRIGFAKPSLVVTGRREASDYVDTGL</sequence>
<accession>A0ABN8AP32</accession>
<keyword evidence="2" id="KW-1185">Reference proteome</keyword>
<dbReference type="EMBL" id="OU912926">
    <property type="protein sequence ID" value="CAG9933475.1"/>
    <property type="molecule type" value="Genomic_DNA"/>
</dbReference>
<reference evidence="1 2" key="1">
    <citation type="submission" date="2021-10" db="EMBL/GenBank/DDBJ databases">
        <authorList>
            <person name="Koch H."/>
        </authorList>
    </citation>
    <scope>NUCLEOTIDE SEQUENCE [LARGE SCALE GENOMIC DNA]</scope>
    <source>
        <strain evidence="1">6680</strain>
    </source>
</reference>
<name>A0ABN8AP32_9PROT</name>
<dbReference type="Proteomes" id="UP000839052">
    <property type="component" value="Chromosome"/>
</dbReference>
<dbReference type="RefSeq" id="WP_239797249.1">
    <property type="nucleotide sequence ID" value="NZ_OU912926.1"/>
</dbReference>